<feature type="region of interest" description="Disordered" evidence="2">
    <location>
        <begin position="666"/>
        <end position="721"/>
    </location>
</feature>
<gene>
    <name evidence="5" type="ORF">R3P38DRAFT_2881378</name>
</gene>
<reference evidence="5 6" key="1">
    <citation type="journal article" date="2024" name="J Genomics">
        <title>Draft genome sequencing and assembly of Favolaschia claudopus CIRM-BRFM 2984 isolated from oak limbs.</title>
        <authorList>
            <person name="Navarro D."/>
            <person name="Drula E."/>
            <person name="Chaduli D."/>
            <person name="Cazenave R."/>
            <person name="Ahrendt S."/>
            <person name="Wang J."/>
            <person name="Lipzen A."/>
            <person name="Daum C."/>
            <person name="Barry K."/>
            <person name="Grigoriev I.V."/>
            <person name="Favel A."/>
            <person name="Rosso M.N."/>
            <person name="Martin F."/>
        </authorList>
    </citation>
    <scope>NUCLEOTIDE SEQUENCE [LARGE SCALE GENOMIC DNA]</scope>
    <source>
        <strain evidence="5 6">CIRM-BRFM 2984</strain>
    </source>
</reference>
<dbReference type="InterPro" id="IPR021109">
    <property type="entry name" value="Peptidase_aspartic_dom_sf"/>
</dbReference>
<feature type="compositionally biased region" description="Low complexity" evidence="2">
    <location>
        <begin position="702"/>
        <end position="721"/>
    </location>
</feature>
<evidence type="ECO:0000259" key="4">
    <source>
        <dbReference type="PROSITE" id="PS51767"/>
    </source>
</evidence>
<name>A0AAW0D1G4_9AGAR</name>
<dbReference type="EMBL" id="JAWWNJ010000011">
    <property type="protein sequence ID" value="KAK7044875.1"/>
    <property type="molecule type" value="Genomic_DNA"/>
</dbReference>
<accession>A0AAW0D1G4</accession>
<dbReference type="PRINTS" id="PR00792">
    <property type="entry name" value="PEPSIN"/>
</dbReference>
<feature type="region of interest" description="Disordered" evidence="2">
    <location>
        <begin position="454"/>
        <end position="473"/>
    </location>
</feature>
<feature type="transmembrane region" description="Helical" evidence="3">
    <location>
        <begin position="481"/>
        <end position="502"/>
    </location>
</feature>
<dbReference type="CDD" id="cd05471">
    <property type="entry name" value="pepsin_like"/>
    <property type="match status" value="1"/>
</dbReference>
<dbReference type="InterPro" id="IPR034164">
    <property type="entry name" value="Pepsin-like_dom"/>
</dbReference>
<feature type="domain" description="Peptidase A1" evidence="4">
    <location>
        <begin position="67"/>
        <end position="416"/>
    </location>
</feature>
<dbReference type="PROSITE" id="PS51767">
    <property type="entry name" value="PEPTIDASE_A1"/>
    <property type="match status" value="1"/>
</dbReference>
<keyword evidence="3" id="KW-1133">Transmembrane helix</keyword>
<dbReference type="Gene3D" id="2.40.70.10">
    <property type="entry name" value="Acid Proteases"/>
    <property type="match status" value="2"/>
</dbReference>
<comment type="similarity">
    <text evidence="1">Belongs to the peptidase A1 family.</text>
</comment>
<dbReference type="InterPro" id="IPR033121">
    <property type="entry name" value="PEPTIDASE_A1"/>
</dbReference>
<dbReference type="PANTHER" id="PTHR47966">
    <property type="entry name" value="BETA-SITE APP-CLEAVING ENZYME, ISOFORM A-RELATED"/>
    <property type="match status" value="1"/>
</dbReference>
<dbReference type="PANTHER" id="PTHR47966:SF57">
    <property type="entry name" value="PEPTIDASE A1 DOMAIN-CONTAINING PROTEIN"/>
    <property type="match status" value="1"/>
</dbReference>
<feature type="compositionally biased region" description="Basic and acidic residues" evidence="2">
    <location>
        <begin position="627"/>
        <end position="646"/>
    </location>
</feature>
<feature type="region of interest" description="Disordered" evidence="2">
    <location>
        <begin position="1"/>
        <end position="36"/>
    </location>
</feature>
<keyword evidence="6" id="KW-1185">Reference proteome</keyword>
<protein>
    <submittedName>
        <fullName evidence="5">Acid protease</fullName>
    </submittedName>
</protein>
<sequence>MWPRRKDKGKGKARAAPVLPFRAPRRRRGNSGSDGDVGWALEGVGGSADGVVLPLQYVSDGPYATSYTLPVIFGDENTQNLSLQVDTGSSDMWVASTSCGSSACGNAPLYSSTSAIPTALDFSIQYLMGNVSGPVYWDTVTVGGYGIESQAFAAADTVDSEPLQSHFSGLLGLALPSNSIIAEEIPPQLGDTPDGATFSSNLLGITPISPSSRFLSLAFERPGSDTVPSILGIGRHPSALVPDPSKIAYDVLYAPGNAGPLFWKASVREITVYTNTSRLSIPLGRGVSGVFPSAVLDSGVPVILTTSSVANAIYGAIGVQPAADNNYYYPCTTPLNMTITLDDRKEISIHPLDLSTPPGSDAPDQNSCIGLIQASQDAALRNPSSGIGDMVLGISFLRNVYTVLAYDVPASNGSFPSVTINSTNATVHPRLGLLGLTDPTVALEEFHRVRVLNQPLSNSDGGNSPASKSRGSHKSNVGIDVLIGLGSFLGLCLLIFGVRWLVKRRAELRRGHGADYNRDAKTRSLALALGGYELAPRRWQNGGGDGGGAEAGADPDGVLPTEDELRKRRYDAYMHSLRTVSTDRTQFDEDPAQLHNKDGSSLNRVTTGEFEQTQRLSSPPPTAMLSPRDDSPFLTDNQEHSPEAALRHSRGALSVDVPLLPAVDTGDANANVRADGGAEADTEDPAQPPSMAGVGAAFARGRSTSRPSRLSSAPSLSPTAV</sequence>
<feature type="compositionally biased region" description="Gly residues" evidence="2">
    <location>
        <begin position="541"/>
        <end position="550"/>
    </location>
</feature>
<keyword evidence="3" id="KW-0472">Membrane</keyword>
<dbReference type="Proteomes" id="UP001362999">
    <property type="component" value="Unassembled WGS sequence"/>
</dbReference>
<dbReference type="InterPro" id="IPR001461">
    <property type="entry name" value="Aspartic_peptidase_A1"/>
</dbReference>
<dbReference type="Pfam" id="PF00026">
    <property type="entry name" value="Asp"/>
    <property type="match status" value="1"/>
</dbReference>
<evidence type="ECO:0000313" key="6">
    <source>
        <dbReference type="Proteomes" id="UP001362999"/>
    </source>
</evidence>
<feature type="compositionally biased region" description="Polar residues" evidence="2">
    <location>
        <begin position="454"/>
        <end position="469"/>
    </location>
</feature>
<feature type="compositionally biased region" description="Basic residues" evidence="2">
    <location>
        <begin position="1"/>
        <end position="13"/>
    </location>
</feature>
<organism evidence="5 6">
    <name type="scientific">Favolaschia claudopus</name>
    <dbReference type="NCBI Taxonomy" id="2862362"/>
    <lineage>
        <taxon>Eukaryota</taxon>
        <taxon>Fungi</taxon>
        <taxon>Dikarya</taxon>
        <taxon>Basidiomycota</taxon>
        <taxon>Agaricomycotina</taxon>
        <taxon>Agaricomycetes</taxon>
        <taxon>Agaricomycetidae</taxon>
        <taxon>Agaricales</taxon>
        <taxon>Marasmiineae</taxon>
        <taxon>Mycenaceae</taxon>
        <taxon>Favolaschia</taxon>
    </lineage>
</organism>
<evidence type="ECO:0000256" key="2">
    <source>
        <dbReference type="SAM" id="MobiDB-lite"/>
    </source>
</evidence>
<feature type="region of interest" description="Disordered" evidence="2">
    <location>
        <begin position="582"/>
        <end position="650"/>
    </location>
</feature>
<proteinExistence type="inferred from homology"/>
<dbReference type="GO" id="GO:0006508">
    <property type="term" value="P:proteolysis"/>
    <property type="evidence" value="ECO:0007669"/>
    <property type="project" value="UniProtKB-KW"/>
</dbReference>
<keyword evidence="3" id="KW-0812">Transmembrane</keyword>
<keyword evidence="5" id="KW-0378">Hydrolase</keyword>
<comment type="caution">
    <text evidence="5">The sequence shown here is derived from an EMBL/GenBank/DDBJ whole genome shotgun (WGS) entry which is preliminary data.</text>
</comment>
<evidence type="ECO:0000256" key="1">
    <source>
        <dbReference type="ARBA" id="ARBA00007447"/>
    </source>
</evidence>
<dbReference type="GO" id="GO:0004190">
    <property type="term" value="F:aspartic-type endopeptidase activity"/>
    <property type="evidence" value="ECO:0007669"/>
    <property type="project" value="InterPro"/>
</dbReference>
<feature type="region of interest" description="Disordered" evidence="2">
    <location>
        <begin position="539"/>
        <end position="560"/>
    </location>
</feature>
<feature type="compositionally biased region" description="Polar residues" evidence="2">
    <location>
        <begin position="599"/>
        <end position="617"/>
    </location>
</feature>
<evidence type="ECO:0000313" key="5">
    <source>
        <dbReference type="EMBL" id="KAK7044875.1"/>
    </source>
</evidence>
<dbReference type="AlphaFoldDB" id="A0AAW0D1G4"/>
<dbReference type="SUPFAM" id="SSF50630">
    <property type="entry name" value="Acid proteases"/>
    <property type="match status" value="1"/>
</dbReference>
<evidence type="ECO:0000256" key="3">
    <source>
        <dbReference type="SAM" id="Phobius"/>
    </source>
</evidence>
<keyword evidence="5" id="KW-0645">Protease</keyword>